<evidence type="ECO:0000256" key="5">
    <source>
        <dbReference type="SAM" id="Phobius"/>
    </source>
</evidence>
<dbReference type="InterPro" id="IPR009915">
    <property type="entry name" value="NnrU_dom"/>
</dbReference>
<keyword evidence="4 5" id="KW-0472">Membrane</keyword>
<name>A0A2G8T888_9BURK</name>
<reference evidence="7 8" key="1">
    <citation type="submission" date="2017-10" db="EMBL/GenBank/DDBJ databases">
        <title>Massilia psychrophilum sp. nov., a novel purple-pigmented bacterium isolated from Tianshan glacier, Xinjiang Municipality, China.</title>
        <authorList>
            <person name="Wang H."/>
        </authorList>
    </citation>
    <scope>NUCLEOTIDE SEQUENCE [LARGE SCALE GENOMIC DNA]</scope>
    <source>
        <strain evidence="7 8">JCM 30074</strain>
    </source>
</reference>
<gene>
    <name evidence="7" type="ORF">CR105_25075</name>
</gene>
<feature type="domain" description="NnrU" evidence="6">
    <location>
        <begin position="4"/>
        <end position="190"/>
    </location>
</feature>
<comment type="subcellular location">
    <subcellularLocation>
        <location evidence="1">Membrane</location>
        <topology evidence="1">Multi-pass membrane protein</topology>
    </subcellularLocation>
</comment>
<evidence type="ECO:0000313" key="8">
    <source>
        <dbReference type="Proteomes" id="UP000230390"/>
    </source>
</evidence>
<dbReference type="RefSeq" id="WP_099793351.1">
    <property type="nucleotide sequence ID" value="NZ_JBHLYV010000089.1"/>
</dbReference>
<keyword evidence="8" id="KW-1185">Reference proteome</keyword>
<feature type="transmembrane region" description="Helical" evidence="5">
    <location>
        <begin position="155"/>
        <end position="181"/>
    </location>
</feature>
<dbReference type="Proteomes" id="UP000230390">
    <property type="component" value="Unassembled WGS sequence"/>
</dbReference>
<evidence type="ECO:0000256" key="4">
    <source>
        <dbReference type="ARBA" id="ARBA00023136"/>
    </source>
</evidence>
<comment type="caution">
    <text evidence="7">The sequence shown here is derived from an EMBL/GenBank/DDBJ whole genome shotgun (WGS) entry which is preliminary data.</text>
</comment>
<evidence type="ECO:0000313" key="7">
    <source>
        <dbReference type="EMBL" id="PIL42276.1"/>
    </source>
</evidence>
<dbReference type="OrthoDB" id="5293641at2"/>
<sequence length="195" mass="21335">MTFLIIGLVIFLGVHSVRIFADDWRRQQITRMGENKWKIGYSLMSAVGLALIVWGYGVARETPVVLWNPPTGMRHLAALLTLVAFILLAATYVPRNQIKARFHHPMVLGVKAWALAHLLANGTVADVLLFGAFLAWAVMSFIAARRRDRAAATTYPAGAMSGTLIAVVVGVLAWVAFAFWLHGPLIGVRPFGVAM</sequence>
<dbReference type="EMBL" id="PDOC01000030">
    <property type="protein sequence ID" value="PIL42276.1"/>
    <property type="molecule type" value="Genomic_DNA"/>
</dbReference>
<evidence type="ECO:0000259" key="6">
    <source>
        <dbReference type="Pfam" id="PF07298"/>
    </source>
</evidence>
<evidence type="ECO:0000256" key="1">
    <source>
        <dbReference type="ARBA" id="ARBA00004141"/>
    </source>
</evidence>
<dbReference type="AlphaFoldDB" id="A0A2G8T888"/>
<keyword evidence="3 5" id="KW-1133">Transmembrane helix</keyword>
<keyword evidence="2 5" id="KW-0812">Transmembrane</keyword>
<feature type="transmembrane region" description="Helical" evidence="5">
    <location>
        <begin position="114"/>
        <end position="143"/>
    </location>
</feature>
<protein>
    <submittedName>
        <fullName evidence="7">Protein NrnU</fullName>
    </submittedName>
</protein>
<accession>A0A2G8T888</accession>
<evidence type="ECO:0000256" key="3">
    <source>
        <dbReference type="ARBA" id="ARBA00022989"/>
    </source>
</evidence>
<evidence type="ECO:0000256" key="2">
    <source>
        <dbReference type="ARBA" id="ARBA00022692"/>
    </source>
</evidence>
<feature type="transmembrane region" description="Helical" evidence="5">
    <location>
        <begin position="37"/>
        <end position="56"/>
    </location>
</feature>
<organism evidence="7 8">
    <name type="scientific">Massilia eurypsychrophila</name>
    <dbReference type="NCBI Taxonomy" id="1485217"/>
    <lineage>
        <taxon>Bacteria</taxon>
        <taxon>Pseudomonadati</taxon>
        <taxon>Pseudomonadota</taxon>
        <taxon>Betaproteobacteria</taxon>
        <taxon>Burkholderiales</taxon>
        <taxon>Oxalobacteraceae</taxon>
        <taxon>Telluria group</taxon>
        <taxon>Massilia</taxon>
    </lineage>
</organism>
<dbReference type="GO" id="GO:0016020">
    <property type="term" value="C:membrane"/>
    <property type="evidence" value="ECO:0007669"/>
    <property type="project" value="UniProtKB-SubCell"/>
</dbReference>
<dbReference type="Pfam" id="PF07298">
    <property type="entry name" value="NnrU"/>
    <property type="match status" value="1"/>
</dbReference>
<proteinExistence type="predicted"/>
<feature type="transmembrane region" description="Helical" evidence="5">
    <location>
        <begin position="76"/>
        <end position="94"/>
    </location>
</feature>